<dbReference type="Proteomes" id="UP000000707">
    <property type="component" value="Unassembled WGS sequence"/>
</dbReference>
<feature type="compositionally biased region" description="Basic and acidic residues" evidence="1">
    <location>
        <begin position="439"/>
        <end position="460"/>
    </location>
</feature>
<gene>
    <name evidence="2" type="ORF">CANTEDRAFT_119698</name>
</gene>
<keyword evidence="3" id="KW-1185">Reference proteome</keyword>
<dbReference type="OrthoDB" id="4081733at2759"/>
<feature type="region of interest" description="Disordered" evidence="1">
    <location>
        <begin position="607"/>
        <end position="638"/>
    </location>
</feature>
<name>G3B0D8_CANTC</name>
<feature type="compositionally biased region" description="Polar residues" evidence="1">
    <location>
        <begin position="550"/>
        <end position="571"/>
    </location>
</feature>
<evidence type="ECO:0000256" key="1">
    <source>
        <dbReference type="SAM" id="MobiDB-lite"/>
    </source>
</evidence>
<dbReference type="HOGENOM" id="CLU_015976_0_0_1"/>
<dbReference type="eggNOG" id="ENOG502R9W7">
    <property type="taxonomic scope" value="Eukaryota"/>
</dbReference>
<feature type="region of interest" description="Disordered" evidence="1">
    <location>
        <begin position="1"/>
        <end position="193"/>
    </location>
</feature>
<feature type="region of interest" description="Disordered" evidence="1">
    <location>
        <begin position="224"/>
        <end position="244"/>
    </location>
</feature>
<organism evidence="3">
    <name type="scientific">Candida tenuis (strain ATCC 10573 / BCRC 21748 / CBS 615 / JCM 9827 / NBRC 10315 / NRRL Y-1498 / VKM Y-70)</name>
    <name type="common">Yeast</name>
    <name type="synonym">Yamadazyma tenuis</name>
    <dbReference type="NCBI Taxonomy" id="590646"/>
    <lineage>
        <taxon>Eukaryota</taxon>
        <taxon>Fungi</taxon>
        <taxon>Dikarya</taxon>
        <taxon>Ascomycota</taxon>
        <taxon>Saccharomycotina</taxon>
        <taxon>Pichiomycetes</taxon>
        <taxon>Debaryomycetaceae</taxon>
        <taxon>Yamadazyma</taxon>
    </lineage>
</organism>
<evidence type="ECO:0000313" key="2">
    <source>
        <dbReference type="EMBL" id="EGV65376.1"/>
    </source>
</evidence>
<feature type="region of interest" description="Disordered" evidence="1">
    <location>
        <begin position="341"/>
        <end position="478"/>
    </location>
</feature>
<feature type="compositionally biased region" description="Polar residues" evidence="1">
    <location>
        <begin position="63"/>
        <end position="74"/>
    </location>
</feature>
<dbReference type="AlphaFoldDB" id="G3B0D8"/>
<feature type="compositionally biased region" description="Basic residues" evidence="1">
    <location>
        <begin position="1"/>
        <end position="12"/>
    </location>
</feature>
<feature type="region of interest" description="Disordered" evidence="1">
    <location>
        <begin position="541"/>
        <end position="571"/>
    </location>
</feature>
<feature type="compositionally biased region" description="Low complexity" evidence="1">
    <location>
        <begin position="392"/>
        <end position="404"/>
    </location>
</feature>
<protein>
    <recommendedName>
        <fullName evidence="4">Protein FYV8</fullName>
    </recommendedName>
</protein>
<feature type="compositionally biased region" description="Polar residues" evidence="1">
    <location>
        <begin position="158"/>
        <end position="177"/>
    </location>
</feature>
<accession>G3B0D8</accession>
<evidence type="ECO:0000313" key="3">
    <source>
        <dbReference type="Proteomes" id="UP000000707"/>
    </source>
</evidence>
<dbReference type="EMBL" id="GL996514">
    <property type="protein sequence ID" value="EGV65376.1"/>
    <property type="molecule type" value="Genomic_DNA"/>
</dbReference>
<proteinExistence type="predicted"/>
<reference evidence="2 3" key="1">
    <citation type="journal article" date="2011" name="Proc. Natl. Acad. Sci. U.S.A.">
        <title>Comparative genomics of xylose-fermenting fungi for enhanced biofuel production.</title>
        <authorList>
            <person name="Wohlbach D.J."/>
            <person name="Kuo A."/>
            <person name="Sato T.K."/>
            <person name="Potts K.M."/>
            <person name="Salamov A.A."/>
            <person name="LaButti K.M."/>
            <person name="Sun H."/>
            <person name="Clum A."/>
            <person name="Pangilinan J.L."/>
            <person name="Lindquist E.A."/>
            <person name="Lucas S."/>
            <person name="Lapidus A."/>
            <person name="Jin M."/>
            <person name="Gunawan C."/>
            <person name="Balan V."/>
            <person name="Dale B.E."/>
            <person name="Jeffries T.W."/>
            <person name="Zinkel R."/>
            <person name="Barry K.W."/>
            <person name="Grigoriev I.V."/>
            <person name="Gasch A.P."/>
        </authorList>
    </citation>
    <scope>NUCLEOTIDE SEQUENCE [LARGE SCALE GENOMIC DNA]</scope>
    <source>
        <strain evidence="3">ATCC 10573 / BCRC 21748 / CBS 615 / JCM 9827 / NBRC 10315 / NRRL Y-1498 / VKM Y-70</strain>
    </source>
</reference>
<feature type="compositionally biased region" description="Basic and acidic residues" evidence="1">
    <location>
        <begin position="99"/>
        <end position="118"/>
    </location>
</feature>
<feature type="region of interest" description="Disordered" evidence="1">
    <location>
        <begin position="281"/>
        <end position="306"/>
    </location>
</feature>
<evidence type="ECO:0008006" key="4">
    <source>
        <dbReference type="Google" id="ProtNLM"/>
    </source>
</evidence>
<feature type="compositionally biased region" description="Polar residues" evidence="1">
    <location>
        <begin position="461"/>
        <end position="478"/>
    </location>
</feature>
<sequence>MADKFGRHKSARWVRASVPSYGDEWNDDEYDYSSGSDSSNHVTSPDINNVVAERFVLPEHQLAPQTQKSPSGSPQKKPDEKLVLSIDKMQTEDSDSDDDHQSNHERPPSKMGLHDDNGTIKQTIISHPQPVDQNIGPDLEPPTPNFTSATVPAPYTPETPSSEQSFQSDADSIQNETALRVADHSRIGSSVDKASRLGDQDVIAEGQPAESKLEAEANAPLVLSIDGRNFENSDSETDQDDPIPYYEKRFDADAATETASENEQGNETFDSLIQDLQNASMVSSAGNGSGDREMLPPIDTNVSLPDFENEYSYYDYGYDDGDQSAEVTPIAPLATKDEQRIHQQYVQGLTGHKPSVRKPPMDVQIPASESLGPASDTETIEEEPSDHDTTEPDTTPTETEAPEYPDVKTPESRLPPQEQGGELHPVASSGSLSTGKLSFDQRGESFEPPSSEKDLNRRDSTMSTNTFSMGAWKPNTNNFRDRFIGDNDNESAFNFNMEDSNAGYQRFTKPRNVSDNMSMLSAPSIPETVDVALPSIHEDSDLDEEDEFQDNTFGSGTNTSDGSASNERGISNSSLLSSHEYNEGKFNEQMSSSDSVVKTKAQRYTSLLSPVADNEGQSNRSISESESTNSNTPSGDIDVSTVTISTRKTFPPNSYPVSNWKTMMKPSQPQDRIKLLKEALMKEYAYDTGLQTWLHETLTKSDNSSNMHIGEIASQAYQNAAHNDLRRHVSIRSRVSSVKDKVETGGLHASNLGKKFFSRSKKLMRST</sequence>
<feature type="compositionally biased region" description="Low complexity" evidence="1">
    <location>
        <begin position="618"/>
        <end position="634"/>
    </location>
</feature>